<evidence type="ECO:0000313" key="2">
    <source>
        <dbReference type="EMBL" id="GAD94888.1"/>
    </source>
</evidence>
<evidence type="ECO:0000256" key="1">
    <source>
        <dbReference type="SAM" id="MobiDB-lite"/>
    </source>
</evidence>
<keyword evidence="3" id="KW-1185">Reference proteome</keyword>
<feature type="compositionally biased region" description="Basic and acidic residues" evidence="1">
    <location>
        <begin position="155"/>
        <end position="167"/>
    </location>
</feature>
<dbReference type="Proteomes" id="UP000018001">
    <property type="component" value="Unassembled WGS sequence"/>
</dbReference>
<evidence type="ECO:0000313" key="3">
    <source>
        <dbReference type="Proteomes" id="UP000018001"/>
    </source>
</evidence>
<dbReference type="Pfam" id="PF11951">
    <property type="entry name" value="Fungal_trans_2"/>
    <property type="match status" value="1"/>
</dbReference>
<proteinExistence type="predicted"/>
<dbReference type="OrthoDB" id="3469225at2759"/>
<comment type="caution">
    <text evidence="2">The sequence shown here is derived from an EMBL/GenBank/DDBJ whole genome shotgun (WGS) entry which is preliminary data.</text>
</comment>
<feature type="region of interest" description="Disordered" evidence="1">
    <location>
        <begin position="114"/>
        <end position="180"/>
    </location>
</feature>
<dbReference type="AlphaFoldDB" id="V5FS93"/>
<dbReference type="EMBL" id="BAUL01000105">
    <property type="protein sequence ID" value="GAD94888.1"/>
    <property type="molecule type" value="Genomic_DNA"/>
</dbReference>
<reference evidence="3" key="1">
    <citation type="journal article" date="2014" name="Genome Announc.">
        <title>Draft genome sequence of the formaldehyde-resistant fungus Byssochlamys spectabilis No. 5 (anamorph Paecilomyces variotii No. 5) (NBRC109023).</title>
        <authorList>
            <person name="Oka T."/>
            <person name="Ekino K."/>
            <person name="Fukuda K."/>
            <person name="Nomura Y."/>
        </authorList>
    </citation>
    <scope>NUCLEOTIDE SEQUENCE [LARGE SCALE GENOMIC DNA]</scope>
    <source>
        <strain evidence="3">No. 5 / NBRC 109023</strain>
    </source>
</reference>
<gene>
    <name evidence="2" type="ORF">PVAR5_3521</name>
</gene>
<evidence type="ECO:0008006" key="4">
    <source>
        <dbReference type="Google" id="ProtNLM"/>
    </source>
</evidence>
<dbReference type="HOGENOM" id="CLU_022766_0_0_1"/>
<name>V5FS93_BYSSN</name>
<dbReference type="PANTHER" id="PTHR37540:SF5">
    <property type="entry name" value="TRANSCRIPTION FACTOR DOMAIN-CONTAINING PROTEIN"/>
    <property type="match status" value="1"/>
</dbReference>
<dbReference type="PANTHER" id="PTHR37540">
    <property type="entry name" value="TRANSCRIPTION FACTOR (ACR-2), PUTATIVE-RELATED-RELATED"/>
    <property type="match status" value="1"/>
</dbReference>
<dbReference type="eggNOG" id="ENOG502SVZ7">
    <property type="taxonomic scope" value="Eukaryota"/>
</dbReference>
<feature type="compositionally biased region" description="Polar residues" evidence="1">
    <location>
        <begin position="141"/>
        <end position="153"/>
    </location>
</feature>
<dbReference type="InParanoid" id="V5FS93"/>
<sequence length="646" mass="71319">MALSLSTPTPDLARHNPRLRLSSHYSHYYFLIENDSGCNGDRGAEGAPPGVCVLSAWNALCEESVLWLAARVDPAALDIGSQIVDGFELNHVRIKDANARKAIRSHVMRDVRRRERLAGLKRTSKREDRSTPGASGKRAVSKQQKSPDGSSQHELPLRESSTPKETESTSPMDIVKTSPGEYPVLWTGRDTMPSGALSPQAIPSSWFFDPFCTLPGSGEMPSVVDHLISHVATVFIPMTFPIEHKAPGQVQMSLMVASALSDPGSFFGLMSMSAAHRAILAGRHGDLVDSAEDGYRVLYEPDYYVMKARCIREMNAKVQDPDKALSNEAFDTIINLLTGALIVGLFGEARVHLKGLRRMVELRGGITNTSLKNAAGLVSAIQTCDIKTANGLQSKPIFPLAWEPQPLPLRVLQRITPPPSSPLHRLGTRLIANNLLSLPLKSALQGLHTMMFFDNFNRHDPQGLTQEERELLRTLSFETEHELASYYYRPPSQGGPEGGPESLHPVEVVARISSTCYLNLFFIVSPPSSGMGRALTRHMKNAIDRCMTTVLPQLPSECYDLMAWALLIGAHGAAGQPERPWFVQRLVEIIEVQGWRGWEDLSGILTGYFYTPLMHDMIWLPVWSEAMSQLASSHIVSEIVEDSGRF</sequence>
<organism evidence="2 3">
    <name type="scientific">Byssochlamys spectabilis (strain No. 5 / NBRC 109023)</name>
    <name type="common">Paecilomyces variotii</name>
    <dbReference type="NCBI Taxonomy" id="1356009"/>
    <lineage>
        <taxon>Eukaryota</taxon>
        <taxon>Fungi</taxon>
        <taxon>Dikarya</taxon>
        <taxon>Ascomycota</taxon>
        <taxon>Pezizomycotina</taxon>
        <taxon>Eurotiomycetes</taxon>
        <taxon>Eurotiomycetidae</taxon>
        <taxon>Eurotiales</taxon>
        <taxon>Thermoascaceae</taxon>
        <taxon>Paecilomyces</taxon>
    </lineage>
</organism>
<protein>
    <recommendedName>
        <fullName evidence="4">Tachykinin family protein</fullName>
    </recommendedName>
</protein>
<dbReference type="InterPro" id="IPR021858">
    <property type="entry name" value="Fun_TF"/>
</dbReference>
<accession>V5FS93</accession>